<evidence type="ECO:0000256" key="2">
    <source>
        <dbReference type="SAM" id="SignalP"/>
    </source>
</evidence>
<dbReference type="Proteomes" id="UP001215231">
    <property type="component" value="Chromosome"/>
</dbReference>
<feature type="compositionally biased region" description="Gly residues" evidence="1">
    <location>
        <begin position="56"/>
        <end position="81"/>
    </location>
</feature>
<keyword evidence="4" id="KW-1185">Reference proteome</keyword>
<sequence>MKTVKLLLILALMQVNFSFDNNEFHFALSTVFAGCGDTTEGCVSSEPGNDALERWGGTGGGAVLGGSGGTGNAGGGDGGVSGATSGSTPLTPKPDPKKEEEEEEKEKEKEDTRAKCIDKAELNYEICLEGPLSKYEATLDKVCNSKGTVQVGGSGAIVSASVTSPDYDKCVNSAAATRDRLFGQCKINRALHIATHCPG</sequence>
<evidence type="ECO:0000256" key="1">
    <source>
        <dbReference type="SAM" id="MobiDB-lite"/>
    </source>
</evidence>
<accession>A0ABY7VBR5</accession>
<feature type="region of interest" description="Disordered" evidence="1">
    <location>
        <begin position="46"/>
        <end position="113"/>
    </location>
</feature>
<name>A0ABY7VBR5_9GAMM</name>
<dbReference type="PROSITE" id="PS51257">
    <property type="entry name" value="PROKAR_LIPOPROTEIN"/>
    <property type="match status" value="1"/>
</dbReference>
<organism evidence="3 4">
    <name type="scientific">Thalassomonas haliotis</name>
    <dbReference type="NCBI Taxonomy" id="485448"/>
    <lineage>
        <taxon>Bacteria</taxon>
        <taxon>Pseudomonadati</taxon>
        <taxon>Pseudomonadota</taxon>
        <taxon>Gammaproteobacteria</taxon>
        <taxon>Alteromonadales</taxon>
        <taxon>Colwelliaceae</taxon>
        <taxon>Thalassomonas</taxon>
    </lineage>
</organism>
<evidence type="ECO:0000313" key="3">
    <source>
        <dbReference type="EMBL" id="WDE10770.1"/>
    </source>
</evidence>
<evidence type="ECO:0000313" key="4">
    <source>
        <dbReference type="Proteomes" id="UP001215231"/>
    </source>
</evidence>
<proteinExistence type="predicted"/>
<feature type="chain" id="PRO_5047037762" evidence="2">
    <location>
        <begin position="21"/>
        <end position="199"/>
    </location>
</feature>
<feature type="signal peptide" evidence="2">
    <location>
        <begin position="1"/>
        <end position="20"/>
    </location>
</feature>
<dbReference type="EMBL" id="CP059693">
    <property type="protein sequence ID" value="WDE10770.1"/>
    <property type="molecule type" value="Genomic_DNA"/>
</dbReference>
<gene>
    <name evidence="3" type="ORF">H3N35_21370</name>
</gene>
<reference evidence="3 4" key="1">
    <citation type="journal article" date="2022" name="Mar. Drugs">
        <title>Bioassay-Guided Fractionation Leads to the Detection of Cholic Acid Generated by the Rare Thalassomonas sp.</title>
        <authorList>
            <person name="Pheiffer F."/>
            <person name="Schneider Y.K."/>
            <person name="Hansen E.H."/>
            <person name="Andersen J.H."/>
            <person name="Isaksson J."/>
            <person name="Busche T."/>
            <person name="R C."/>
            <person name="Kalinowski J."/>
            <person name="Zyl L.V."/>
            <person name="Trindade M."/>
        </authorList>
    </citation>
    <scope>NUCLEOTIDE SEQUENCE [LARGE SCALE GENOMIC DNA]</scope>
    <source>
        <strain evidence="3 4">A5K-61T</strain>
    </source>
</reference>
<protein>
    <submittedName>
        <fullName evidence="3">Uncharacterized protein</fullName>
    </submittedName>
</protein>
<dbReference type="RefSeq" id="WP_274050834.1">
    <property type="nucleotide sequence ID" value="NZ_CP059693.1"/>
</dbReference>
<keyword evidence="2" id="KW-0732">Signal</keyword>